<name>G0N2K8_CAEBE</name>
<gene>
    <name evidence="1" type="ORF">CAEBREN_16679</name>
</gene>
<evidence type="ECO:0000313" key="1">
    <source>
        <dbReference type="EMBL" id="EGT50765.1"/>
    </source>
</evidence>
<dbReference type="AlphaFoldDB" id="G0N2K8"/>
<dbReference type="InParanoid" id="G0N2K8"/>
<protein>
    <submittedName>
        <fullName evidence="1">Uncharacterized protein</fullName>
    </submittedName>
</protein>
<dbReference type="EMBL" id="GL379830">
    <property type="protein sequence ID" value="EGT50765.1"/>
    <property type="molecule type" value="Genomic_DNA"/>
</dbReference>
<dbReference type="Proteomes" id="UP000008068">
    <property type="component" value="Unassembled WGS sequence"/>
</dbReference>
<proteinExistence type="predicted"/>
<evidence type="ECO:0000313" key="2">
    <source>
        <dbReference type="Proteomes" id="UP000008068"/>
    </source>
</evidence>
<accession>G0N2K8</accession>
<dbReference type="HOGENOM" id="CLU_389919_0_0_1"/>
<sequence length="720" mass="84765">MTEVGHHNLLAVCNYVFRLLRKLGFEPKSASFDDLSVFFLRNERELRSLGKSSGTLKILRQFMDLISRRRKECGLLDNVILSDDQQSTRRCEIDIIDILDELHAKDDDVADDDSDDETYLRDLREQIYRQRTNMNQIAQGMLNKEIEPITDEQWKEDDNILNALVVEYNDEQHEDADIQIEELEVRTAQLFLLQPQNRGLFDKSVQRRLAPHEVVIEKLLMFDNQPGRKDQKHCIRFVEAHFQEKEEFLDFLIKICPTDGWLDTPKLKKKPELKEGDDEQSLKKRLFDEIVKSCIGSPWFLHSIRKVIRFDLLPKEEDFINRYVSDEPKEEFESEMLQQFSIEELNNLEQKLTVYCTRALQYKIWANGQEVLKRCFDTVAKDCEPLPYFPMYPPNTRALKRKKDREDELRLSLQFAIHKKIVQSKSLDVFMLDPEIIDILSCEEKMLFVCISILKSYDDVPTYPLGILQGFMRKLNGFERRMKAENICYCMLPHCEHTIAYQRLKESERSPIWMPRDIFQLVERRRENIVLLSIFNQLDKILFYDMHDPLYREQFNKDFKFLFLNRHLVLSANLGPLSKGTNTFKESYLMAFYTEIVNPDPKVEPTVLKDYIDEIEDKIDADRWKRAEILNLIKNGESEDAKIAKISPPPELDAPKDLFVPKPFSNQALDDIQARLRQTYPSTDGELPLLFDASRQLRPRSAAALEGTRGLTLREKRLKK</sequence>
<keyword evidence="2" id="KW-1185">Reference proteome</keyword>
<organism evidence="2">
    <name type="scientific">Caenorhabditis brenneri</name>
    <name type="common">Nematode worm</name>
    <dbReference type="NCBI Taxonomy" id="135651"/>
    <lineage>
        <taxon>Eukaryota</taxon>
        <taxon>Metazoa</taxon>
        <taxon>Ecdysozoa</taxon>
        <taxon>Nematoda</taxon>
        <taxon>Chromadorea</taxon>
        <taxon>Rhabditida</taxon>
        <taxon>Rhabditina</taxon>
        <taxon>Rhabditomorpha</taxon>
        <taxon>Rhabditoidea</taxon>
        <taxon>Rhabditidae</taxon>
        <taxon>Peloderinae</taxon>
        <taxon>Caenorhabditis</taxon>
    </lineage>
</organism>
<reference evidence="2" key="1">
    <citation type="submission" date="2011-07" db="EMBL/GenBank/DDBJ databases">
        <authorList>
            <consortium name="Caenorhabditis brenneri Sequencing and Analysis Consortium"/>
            <person name="Wilson R.K."/>
        </authorList>
    </citation>
    <scope>NUCLEOTIDE SEQUENCE [LARGE SCALE GENOMIC DNA]</scope>
    <source>
        <strain evidence="2">PB2801</strain>
    </source>
</reference>